<evidence type="ECO:0000313" key="3">
    <source>
        <dbReference type="EMBL" id="KAK2991538.1"/>
    </source>
</evidence>
<evidence type="ECO:0000256" key="1">
    <source>
        <dbReference type="SAM" id="MobiDB-lite"/>
    </source>
</evidence>
<sequence>MAKGLKDPNTHHPRYHRNDMNYLRLASQFVTIPVLALAPGNRRDYSQNILQQESTRLITNNQGFYHTDCSPTTLYGETYPILQSSGLQHWFKNWQEQRKHKLTASTFAQAVGLWPRRRVQLWLEKIGAIQPFTGSLATCWSNIKEEEALERYKLITGNAVVFPEFQVYWKTNPEDNWLAASPDGVIDTLVHGLPSRGLLEIKCPFFDGDMSKGFPWTRIPLYCIPQAQGLMEILDRDWMDFYVWTPKGSSLFRIYRDEEYWNVLKIALSDFWWNHAQPARELYNSSLITNPHVQLKSFRPEPRHDLCGFIVYESRRLSDNSKLLMREIHVSELTVKLVSVVISRLFISSPLQLFCFELALMQGQRSFLDSLPEAVDLNQGSVSSNADADRSTTWDNMLNPATATMVGRLFVQAYVRHSKSLADVRIAYFSASASSDDAGLLLILIIWWRMTDQILLNPDYMAENDGSDSSLGGWAARERPPAAVSGQSYPGGNSIDPPPPHDSSSNSSDSSHPSSATADEDHLTPLKKNPIKKPIKKPQKYFSLSRFTMTAPGMDVKAKPTAMSRSCVSSCQSSMRSSPSHSGILGRNDGVVASRREVVGDDSNTSSMAEL</sequence>
<dbReference type="SUPFAM" id="SSF52980">
    <property type="entry name" value="Restriction endonuclease-like"/>
    <property type="match status" value="1"/>
</dbReference>
<dbReference type="PANTHER" id="PTHR46609">
    <property type="entry name" value="EXONUCLEASE, PHAGE-TYPE/RECB, C-TERMINAL DOMAIN-CONTAINING PROTEIN"/>
    <property type="match status" value="1"/>
</dbReference>
<dbReference type="GO" id="GO:0006281">
    <property type="term" value="P:DNA repair"/>
    <property type="evidence" value="ECO:0007669"/>
    <property type="project" value="UniProtKB-ARBA"/>
</dbReference>
<dbReference type="EMBL" id="JAVXUO010000518">
    <property type="protein sequence ID" value="KAK2991538.1"/>
    <property type="molecule type" value="Genomic_DNA"/>
</dbReference>
<accession>A0AA88RVC5</accession>
<keyword evidence="4" id="KW-1185">Reference proteome</keyword>
<feature type="domain" description="YqaJ viral recombinase" evidence="2">
    <location>
        <begin position="93"/>
        <end position="229"/>
    </location>
</feature>
<evidence type="ECO:0000259" key="2">
    <source>
        <dbReference type="Pfam" id="PF09588"/>
    </source>
</evidence>
<feature type="region of interest" description="Disordered" evidence="1">
    <location>
        <begin position="569"/>
        <end position="611"/>
    </location>
</feature>
<reference evidence="3" key="1">
    <citation type="submission" date="2022-12" db="EMBL/GenBank/DDBJ databases">
        <title>Draft genome assemblies for two species of Escallonia (Escalloniales).</title>
        <authorList>
            <person name="Chanderbali A."/>
            <person name="Dervinis C."/>
            <person name="Anghel I."/>
            <person name="Soltis D."/>
            <person name="Soltis P."/>
            <person name="Zapata F."/>
        </authorList>
    </citation>
    <scope>NUCLEOTIDE SEQUENCE</scope>
    <source>
        <strain evidence="3">UCBG92.1500</strain>
        <tissue evidence="3">Leaf</tissue>
    </source>
</reference>
<evidence type="ECO:0000313" key="4">
    <source>
        <dbReference type="Proteomes" id="UP001187471"/>
    </source>
</evidence>
<dbReference type="InterPro" id="IPR011335">
    <property type="entry name" value="Restrct_endonuc-II-like"/>
</dbReference>
<gene>
    <name evidence="3" type="ORF">RJ640_016573</name>
</gene>
<dbReference type="Proteomes" id="UP001187471">
    <property type="component" value="Unassembled WGS sequence"/>
</dbReference>
<dbReference type="Gene3D" id="3.90.320.10">
    <property type="match status" value="1"/>
</dbReference>
<dbReference type="InterPro" id="IPR011604">
    <property type="entry name" value="PDDEXK-like_dom_sf"/>
</dbReference>
<proteinExistence type="predicted"/>
<comment type="caution">
    <text evidence="3">The sequence shown here is derived from an EMBL/GenBank/DDBJ whole genome shotgun (WGS) entry which is preliminary data.</text>
</comment>
<protein>
    <recommendedName>
        <fullName evidence="2">YqaJ viral recombinase domain-containing protein</fullName>
    </recommendedName>
</protein>
<dbReference type="InterPro" id="IPR019080">
    <property type="entry name" value="YqaJ_viral_recombinase"/>
</dbReference>
<dbReference type="CDD" id="cd22343">
    <property type="entry name" value="PDDEXK_lambda_exonuclease-like"/>
    <property type="match status" value="1"/>
</dbReference>
<organism evidence="3 4">
    <name type="scientific">Escallonia rubra</name>
    <dbReference type="NCBI Taxonomy" id="112253"/>
    <lineage>
        <taxon>Eukaryota</taxon>
        <taxon>Viridiplantae</taxon>
        <taxon>Streptophyta</taxon>
        <taxon>Embryophyta</taxon>
        <taxon>Tracheophyta</taxon>
        <taxon>Spermatophyta</taxon>
        <taxon>Magnoliopsida</taxon>
        <taxon>eudicotyledons</taxon>
        <taxon>Gunneridae</taxon>
        <taxon>Pentapetalae</taxon>
        <taxon>asterids</taxon>
        <taxon>campanulids</taxon>
        <taxon>Escalloniales</taxon>
        <taxon>Escalloniaceae</taxon>
        <taxon>Escallonia</taxon>
    </lineage>
</organism>
<feature type="compositionally biased region" description="Polar residues" evidence="1">
    <location>
        <begin position="602"/>
        <end position="611"/>
    </location>
</feature>
<name>A0AA88RVC5_9ASTE</name>
<dbReference type="PANTHER" id="PTHR46609:SF4">
    <property type="entry name" value="RESTRICTION ENDONUCLEASE, TYPE II-LIKE SUPERFAMILY PROTEIN"/>
    <property type="match status" value="1"/>
</dbReference>
<dbReference type="InterPro" id="IPR051703">
    <property type="entry name" value="NF-kappa-B_Signaling_Reg"/>
</dbReference>
<dbReference type="Pfam" id="PF09588">
    <property type="entry name" value="YqaJ"/>
    <property type="match status" value="1"/>
</dbReference>
<dbReference type="AlphaFoldDB" id="A0AA88RVC5"/>
<feature type="region of interest" description="Disordered" evidence="1">
    <location>
        <begin position="466"/>
        <end position="535"/>
    </location>
</feature>
<feature type="compositionally biased region" description="Low complexity" evidence="1">
    <location>
        <begin position="502"/>
        <end position="515"/>
    </location>
</feature>
<feature type="compositionally biased region" description="Low complexity" evidence="1">
    <location>
        <begin position="569"/>
        <end position="582"/>
    </location>
</feature>